<dbReference type="Proteomes" id="UP000241167">
    <property type="component" value="Unassembled WGS sequence"/>
</dbReference>
<reference evidence="5 6" key="1">
    <citation type="submission" date="2018-03" db="EMBL/GenBank/DDBJ databases">
        <title>The draft genome of Sphingosinicella sp. GL-C-18.</title>
        <authorList>
            <person name="Liu L."/>
            <person name="Li L."/>
            <person name="Liang L."/>
            <person name="Zhang X."/>
            <person name="Wang T."/>
        </authorList>
    </citation>
    <scope>NUCLEOTIDE SEQUENCE [LARGE SCALE GENOMIC DNA]</scope>
    <source>
        <strain evidence="5 6">GL-C-18</strain>
    </source>
</reference>
<organism evidence="5 6">
    <name type="scientific">Allosphingosinicella deserti</name>
    <dbReference type="NCBI Taxonomy" id="2116704"/>
    <lineage>
        <taxon>Bacteria</taxon>
        <taxon>Pseudomonadati</taxon>
        <taxon>Pseudomonadota</taxon>
        <taxon>Alphaproteobacteria</taxon>
        <taxon>Sphingomonadales</taxon>
        <taxon>Sphingomonadaceae</taxon>
        <taxon>Allosphingosinicella</taxon>
    </lineage>
</organism>
<evidence type="ECO:0000256" key="2">
    <source>
        <dbReference type="ARBA" id="ARBA00009387"/>
    </source>
</evidence>
<feature type="domain" description="Transglycosylase SLT" evidence="4">
    <location>
        <begin position="173"/>
        <end position="273"/>
    </location>
</feature>
<feature type="chain" id="PRO_5015156370" description="Transglycosylase SLT domain-containing protein" evidence="3">
    <location>
        <begin position="26"/>
        <end position="302"/>
    </location>
</feature>
<accession>A0A2P7QZX1</accession>
<dbReference type="CDD" id="cd00254">
    <property type="entry name" value="LT-like"/>
    <property type="match status" value="1"/>
</dbReference>
<dbReference type="RefSeq" id="WP_106511516.1">
    <property type="nucleotide sequence ID" value="NZ_PXYI01000001.1"/>
</dbReference>
<dbReference type="PANTHER" id="PTHR37423:SF2">
    <property type="entry name" value="MEMBRANE-BOUND LYTIC MUREIN TRANSGLYCOSYLASE C"/>
    <property type="match status" value="1"/>
</dbReference>
<dbReference type="PANTHER" id="PTHR37423">
    <property type="entry name" value="SOLUBLE LYTIC MUREIN TRANSGLYCOSYLASE-RELATED"/>
    <property type="match status" value="1"/>
</dbReference>
<dbReference type="OrthoDB" id="9815002at2"/>
<comment type="caution">
    <text evidence="5">The sequence shown here is derived from an EMBL/GenBank/DDBJ whole genome shotgun (WGS) entry which is preliminary data.</text>
</comment>
<gene>
    <name evidence="5" type="ORF">C7I55_03825</name>
</gene>
<dbReference type="SUPFAM" id="SSF53955">
    <property type="entry name" value="Lysozyme-like"/>
    <property type="match status" value="1"/>
</dbReference>
<evidence type="ECO:0000256" key="3">
    <source>
        <dbReference type="SAM" id="SignalP"/>
    </source>
</evidence>
<dbReference type="InterPro" id="IPR023346">
    <property type="entry name" value="Lysozyme-like_dom_sf"/>
</dbReference>
<evidence type="ECO:0000259" key="4">
    <source>
        <dbReference type="Pfam" id="PF01464"/>
    </source>
</evidence>
<sequence>MTKLFHKALGAGLVTVAALAQPAEAKDRPKPPPPCPLTAPLRVADEASLAGIQSLADCSNIIIAPATAAEVPPAPEIRIAPPAESRGRSGASVFLTSSGSLRDESKIAASRKFAEKIPASGPMRIAAIAPVAEEPPAPAEEAAAIAGTLPAIEAESILAMRPMSYTTQYDAMISRVAARHRIDPLLLHAVIDQESRYQRTATSHAGARGLMQLMPGTASMLNVRGAAIVDAEANVDGGARLLRQLHGRFNDFTLTLAAYNAGEGAVRKYGNKVPPYRETQDYVRQVMARYNKLVAEQAVGTR</sequence>
<dbReference type="AlphaFoldDB" id="A0A2P7QZX1"/>
<comment type="similarity">
    <text evidence="2">Belongs to the virb1 family.</text>
</comment>
<dbReference type="Pfam" id="PF01464">
    <property type="entry name" value="SLT"/>
    <property type="match status" value="1"/>
</dbReference>
<evidence type="ECO:0000313" key="5">
    <source>
        <dbReference type="EMBL" id="PSJ43493.1"/>
    </source>
</evidence>
<keyword evidence="6" id="KW-1185">Reference proteome</keyword>
<feature type="signal peptide" evidence="3">
    <location>
        <begin position="1"/>
        <end position="25"/>
    </location>
</feature>
<dbReference type="Gene3D" id="1.10.530.10">
    <property type="match status" value="1"/>
</dbReference>
<keyword evidence="3" id="KW-0732">Signal</keyword>
<proteinExistence type="inferred from homology"/>
<name>A0A2P7QZX1_9SPHN</name>
<evidence type="ECO:0000256" key="1">
    <source>
        <dbReference type="ARBA" id="ARBA00007734"/>
    </source>
</evidence>
<comment type="similarity">
    <text evidence="1">Belongs to the transglycosylase Slt family.</text>
</comment>
<evidence type="ECO:0000313" key="6">
    <source>
        <dbReference type="Proteomes" id="UP000241167"/>
    </source>
</evidence>
<dbReference type="EMBL" id="PXYI01000001">
    <property type="protein sequence ID" value="PSJ43493.1"/>
    <property type="molecule type" value="Genomic_DNA"/>
</dbReference>
<protein>
    <recommendedName>
        <fullName evidence="4">Transglycosylase SLT domain-containing protein</fullName>
    </recommendedName>
</protein>
<dbReference type="InterPro" id="IPR008258">
    <property type="entry name" value="Transglycosylase_SLT_dom_1"/>
</dbReference>